<feature type="repeat" description="RCC1" evidence="2">
    <location>
        <begin position="258"/>
        <end position="314"/>
    </location>
</feature>
<dbReference type="PROSITE" id="PS00625">
    <property type="entry name" value="RCC1_1"/>
    <property type="match status" value="1"/>
</dbReference>
<dbReference type="PROSITE" id="PS00626">
    <property type="entry name" value="RCC1_2"/>
    <property type="match status" value="3"/>
</dbReference>
<feature type="repeat" description="RCC1" evidence="2">
    <location>
        <begin position="23"/>
        <end position="75"/>
    </location>
</feature>
<evidence type="ECO:0000256" key="3">
    <source>
        <dbReference type="SAM" id="MobiDB-lite"/>
    </source>
</evidence>
<feature type="repeat" description="RCC1" evidence="2">
    <location>
        <begin position="315"/>
        <end position="370"/>
    </location>
</feature>
<dbReference type="GO" id="GO:0005085">
    <property type="term" value="F:guanyl-nucleotide exchange factor activity"/>
    <property type="evidence" value="ECO:0007669"/>
    <property type="project" value="TreeGrafter"/>
</dbReference>
<keyword evidence="6" id="KW-1185">Reference proteome</keyword>
<evidence type="ECO:0000256" key="1">
    <source>
        <dbReference type="ARBA" id="ARBA00022658"/>
    </source>
</evidence>
<dbReference type="PANTHER" id="PTHR45982">
    <property type="entry name" value="REGULATOR OF CHROMOSOME CONDENSATION"/>
    <property type="match status" value="1"/>
</dbReference>
<reference evidence="5" key="1">
    <citation type="submission" date="2021-06" db="EMBL/GenBank/DDBJ databases">
        <authorList>
            <person name="Hodson N. C."/>
            <person name="Mongue J. A."/>
            <person name="Jaron S. K."/>
        </authorList>
    </citation>
    <scope>NUCLEOTIDE SEQUENCE</scope>
</reference>
<dbReference type="EMBL" id="CAJVCH010571711">
    <property type="protein sequence ID" value="CAG7838324.1"/>
    <property type="molecule type" value="Genomic_DNA"/>
</dbReference>
<dbReference type="PANTHER" id="PTHR45982:SF1">
    <property type="entry name" value="REGULATOR OF CHROMOSOME CONDENSATION"/>
    <property type="match status" value="1"/>
</dbReference>
<evidence type="ECO:0000313" key="5">
    <source>
        <dbReference type="EMBL" id="CAG7838324.1"/>
    </source>
</evidence>
<dbReference type="Pfam" id="PF25390">
    <property type="entry name" value="WD40_RLD"/>
    <property type="match status" value="1"/>
</dbReference>
<dbReference type="OrthoDB" id="61110at2759"/>
<feature type="domain" description="RCC1-like" evidence="4">
    <location>
        <begin position="24"/>
        <end position="421"/>
    </location>
</feature>
<evidence type="ECO:0000256" key="2">
    <source>
        <dbReference type="PROSITE-ProRule" id="PRU00235"/>
    </source>
</evidence>
<dbReference type="InterPro" id="IPR051553">
    <property type="entry name" value="Ran_GTPase-activating"/>
</dbReference>
<feature type="region of interest" description="Disordered" evidence="3">
    <location>
        <begin position="435"/>
        <end position="464"/>
    </location>
</feature>
<organism evidence="5 6">
    <name type="scientific">Allacma fusca</name>
    <dbReference type="NCBI Taxonomy" id="39272"/>
    <lineage>
        <taxon>Eukaryota</taxon>
        <taxon>Metazoa</taxon>
        <taxon>Ecdysozoa</taxon>
        <taxon>Arthropoda</taxon>
        <taxon>Hexapoda</taxon>
        <taxon>Collembola</taxon>
        <taxon>Symphypleona</taxon>
        <taxon>Sminthuridae</taxon>
        <taxon>Allacma</taxon>
    </lineage>
</organism>
<accession>A0A8J2LSL7</accession>
<protein>
    <recommendedName>
        <fullName evidence="4">RCC1-like domain-containing protein</fullName>
    </recommendedName>
</protein>
<name>A0A8J2LSL7_9HEXA</name>
<dbReference type="Proteomes" id="UP000708208">
    <property type="component" value="Unassembled WGS sequence"/>
</dbReference>
<feature type="repeat" description="RCC1" evidence="2">
    <location>
        <begin position="191"/>
        <end position="257"/>
    </location>
</feature>
<sequence>MTAKRIKLVEGGETLAGTGAVEGTVYMFGMGDIGQLGISAEKRKFPALVPELPNGGKEGVQVQCGGTHTVVLLKDGTVYTYGNNDDFALGRDTPDEEDMKEPGKVELKGKVVQVTAGDSHSAALTADGEVYLWGNFRDSNGFMGLIPGNEKKSVKSPVLLTLFKSPGEAINIKITKIASGSNHLIMLGEDNHIYTCGCGEQGQLGRQKLRSSSRRTAGSNLSDKDYMLTPLLVRTLGAKKVIEIWAGDFTTYCKVKSGPVWVFGLNNYGQLGVEPEPEGTEPTILVPVKSGGLLGNNWVQISAGEHHALALDADGKVHSLGRNQDGRLGLGPTHESEQTIWVATAVPRLENDVCVQIACGLSTSYAIKKNKNQVFAWGFGVNYQLATGDDEDQTEPTPCKFSIRDDTLENVVYLSAGAQHVGLIRSETVAQENHIDVPELKEPKRKTAKASTLQRTASTKRAKK</sequence>
<gene>
    <name evidence="5" type="ORF">AFUS01_LOCUS47307</name>
</gene>
<proteinExistence type="predicted"/>
<keyword evidence="1" id="KW-0344">Guanine-nucleotide releasing factor</keyword>
<feature type="repeat" description="RCC1" evidence="2">
    <location>
        <begin position="128"/>
        <end position="190"/>
    </location>
</feature>
<dbReference type="AlphaFoldDB" id="A0A8J2LSL7"/>
<dbReference type="InterPro" id="IPR058923">
    <property type="entry name" value="RCC1-like_dom"/>
</dbReference>
<evidence type="ECO:0000259" key="4">
    <source>
        <dbReference type="Pfam" id="PF25390"/>
    </source>
</evidence>
<feature type="repeat" description="RCC1" evidence="2">
    <location>
        <begin position="76"/>
        <end position="127"/>
    </location>
</feature>
<dbReference type="PROSITE" id="PS50012">
    <property type="entry name" value="RCC1_3"/>
    <property type="match status" value="7"/>
</dbReference>
<evidence type="ECO:0000313" key="6">
    <source>
        <dbReference type="Proteomes" id="UP000708208"/>
    </source>
</evidence>
<dbReference type="InterPro" id="IPR000408">
    <property type="entry name" value="Reg_chr_condens"/>
</dbReference>
<feature type="repeat" description="RCC1" evidence="2">
    <location>
        <begin position="372"/>
        <end position="427"/>
    </location>
</feature>
<dbReference type="GO" id="GO:0005737">
    <property type="term" value="C:cytoplasm"/>
    <property type="evidence" value="ECO:0007669"/>
    <property type="project" value="TreeGrafter"/>
</dbReference>
<comment type="caution">
    <text evidence="5">The sequence shown here is derived from an EMBL/GenBank/DDBJ whole genome shotgun (WGS) entry which is preliminary data.</text>
</comment>